<sequence>MAHFPKWKIILAVVVSLAGFIWSAPNLLPRETTDQMPSWWQPVSLGLDLQGGSYLMLEVDTSYVVREHLNSLVETVRATLRKERVKYAELGLSGKDTVKVRILEAGDREKIRPELRKLDSTAAFDMTEDGTVTWYYDENALRSRINQAVDQSIEIVRRRIDEMGTREPSIQRQGAERIVVQLPGVKDPDRIKELLGKTAKLTFHMVDDTATPDDARAGRLPPGSMLLPSAENERGLPTSYVVKKRVEVGGDLLTDAQATFQDGHPVVSFKFSAAGGKKFGDTTKENVGKALAIVLDGKVISAPRVNEPILGGSGVISGGFNVQQAKDLSMLLRAGALPAPLGVLEERTVGPDLGADSIRAGAIASVVGLVAVVVFMALIYGILGLLADVALVLNLVILLALLSALGATLTLPGIAGIVLTMGMAVDANVLIYERIREESRNGRSLLSAIQAGFERAFGTILDANLTTLAAAALLFSFGTGPIKGFAVTLTLGLLTSMFTAITVTRLMVALWVSVRRPKTLPL</sequence>
<comment type="similarity">
    <text evidence="10">Belongs to the SecD/SecF family. SecD subfamily.</text>
</comment>
<dbReference type="GO" id="GO:0043952">
    <property type="term" value="P:protein transport by the Sec complex"/>
    <property type="evidence" value="ECO:0007669"/>
    <property type="project" value="UniProtKB-UniRule"/>
</dbReference>
<dbReference type="Proteomes" id="UP000480684">
    <property type="component" value="Unassembled WGS sequence"/>
</dbReference>
<keyword evidence="3 10" id="KW-1003">Cell membrane</keyword>
<dbReference type="Gene3D" id="3.30.70.3400">
    <property type="match status" value="2"/>
</dbReference>
<evidence type="ECO:0000313" key="14">
    <source>
        <dbReference type="EMBL" id="NFV79940.1"/>
    </source>
</evidence>
<dbReference type="RefSeq" id="WP_163677192.1">
    <property type="nucleotide sequence ID" value="NZ_JAAIYP010000034.1"/>
</dbReference>
<comment type="subunit">
    <text evidence="10">Forms a complex with SecF. Part of the essential Sec protein translocation apparatus which comprises SecA, SecYEG and auxiliary proteins SecDF-YajC and YidC.</text>
</comment>
<keyword evidence="5 10" id="KW-0812">Transmembrane</keyword>
<dbReference type="NCBIfam" id="TIGR00916">
    <property type="entry name" value="2A0604s01"/>
    <property type="match status" value="1"/>
</dbReference>
<dbReference type="AlphaFoldDB" id="A0A7C9QT35"/>
<evidence type="ECO:0000256" key="3">
    <source>
        <dbReference type="ARBA" id="ARBA00022475"/>
    </source>
</evidence>
<feature type="domain" description="Protein translocase subunit SecDF P1" evidence="12">
    <location>
        <begin position="149"/>
        <end position="208"/>
    </location>
</feature>
<dbReference type="InterPro" id="IPR048631">
    <property type="entry name" value="SecD_1st"/>
</dbReference>
<keyword evidence="4" id="KW-0997">Cell inner membrane</keyword>
<dbReference type="InterPro" id="IPR048634">
    <property type="entry name" value="SecD_SecF_C"/>
</dbReference>
<evidence type="ECO:0000256" key="9">
    <source>
        <dbReference type="ARBA" id="ARBA00023136"/>
    </source>
</evidence>
<evidence type="ECO:0000313" key="15">
    <source>
        <dbReference type="Proteomes" id="UP000480684"/>
    </source>
</evidence>
<dbReference type="InterPro" id="IPR054384">
    <property type="entry name" value="SecDF_P1_head"/>
</dbReference>
<dbReference type="Pfam" id="PF02355">
    <property type="entry name" value="SecD_SecF_C"/>
    <property type="match status" value="1"/>
</dbReference>
<evidence type="ECO:0000259" key="11">
    <source>
        <dbReference type="Pfam" id="PF02355"/>
    </source>
</evidence>
<evidence type="ECO:0000259" key="13">
    <source>
        <dbReference type="Pfam" id="PF22599"/>
    </source>
</evidence>
<dbReference type="PANTHER" id="PTHR30081">
    <property type="entry name" value="PROTEIN-EXPORT MEMBRANE PROTEIN SEC"/>
    <property type="match status" value="1"/>
</dbReference>
<dbReference type="GO" id="GO:0005886">
    <property type="term" value="C:plasma membrane"/>
    <property type="evidence" value="ECO:0007669"/>
    <property type="project" value="UniProtKB-SubCell"/>
</dbReference>
<comment type="function">
    <text evidence="10">Part of the Sec protein translocase complex. Interacts with the SecYEG preprotein conducting channel. SecDF uses the proton motive force (PMF) to complete protein translocation after the ATP-dependent function of SecA.</text>
</comment>
<evidence type="ECO:0000256" key="10">
    <source>
        <dbReference type="HAMAP-Rule" id="MF_01463"/>
    </source>
</evidence>
<feature type="transmembrane region" description="Helical" evidence="10">
    <location>
        <begin position="414"/>
        <end position="435"/>
    </location>
</feature>
<evidence type="ECO:0000256" key="2">
    <source>
        <dbReference type="ARBA" id="ARBA00022448"/>
    </source>
</evidence>
<reference evidence="14 15" key="1">
    <citation type="submission" date="2020-02" db="EMBL/GenBank/DDBJ databases">
        <authorList>
            <person name="Dziuba M."/>
            <person name="Kuznetsov B."/>
            <person name="Mardanov A."/>
            <person name="Ravin N."/>
            <person name="Grouzdev D."/>
        </authorList>
    </citation>
    <scope>NUCLEOTIDE SEQUENCE [LARGE SCALE GENOMIC DNA]</scope>
    <source>
        <strain evidence="14 15">SpK</strain>
    </source>
</reference>
<evidence type="ECO:0000256" key="1">
    <source>
        <dbReference type="ARBA" id="ARBA00004651"/>
    </source>
</evidence>
<dbReference type="SUPFAM" id="SSF82866">
    <property type="entry name" value="Multidrug efflux transporter AcrB transmembrane domain"/>
    <property type="match status" value="1"/>
</dbReference>
<dbReference type="GO" id="GO:0006605">
    <property type="term" value="P:protein targeting"/>
    <property type="evidence" value="ECO:0007669"/>
    <property type="project" value="UniProtKB-UniRule"/>
</dbReference>
<evidence type="ECO:0000256" key="7">
    <source>
        <dbReference type="ARBA" id="ARBA00022989"/>
    </source>
</evidence>
<gene>
    <name evidence="10 14" type="primary">secD</name>
    <name evidence="14" type="ORF">G4223_07440</name>
</gene>
<dbReference type="FunFam" id="3.30.1360.200:FF:000002">
    <property type="entry name" value="Preprotein translocase subunit SecD"/>
    <property type="match status" value="1"/>
</dbReference>
<dbReference type="FunFam" id="1.20.1640.10:FF:000004">
    <property type="entry name" value="Protein translocase subunit SecD"/>
    <property type="match status" value="1"/>
</dbReference>
<feature type="domain" description="Protein export membrane protein SecD/SecF C-terminal" evidence="11">
    <location>
        <begin position="345"/>
        <end position="509"/>
    </location>
</feature>
<comment type="caution">
    <text evidence="14">The sequence shown here is derived from an EMBL/GenBank/DDBJ whole genome shotgun (WGS) entry which is preliminary data.</text>
</comment>
<comment type="caution">
    <text evidence="10">Lacks conserved residue(s) required for the propagation of feature annotation.</text>
</comment>
<dbReference type="InterPro" id="IPR055344">
    <property type="entry name" value="SecD_SecF_C_bact"/>
</dbReference>
<name>A0A7C9QT35_9PROT</name>
<accession>A0A7C9QT35</accession>
<feature type="transmembrane region" description="Helical" evidence="10">
    <location>
        <begin position="489"/>
        <end position="512"/>
    </location>
</feature>
<dbReference type="Gene3D" id="1.20.1640.10">
    <property type="entry name" value="Multidrug efflux transporter AcrB transmembrane domain"/>
    <property type="match status" value="1"/>
</dbReference>
<protein>
    <recommendedName>
        <fullName evidence="10">Protein translocase subunit SecD</fullName>
    </recommendedName>
</protein>
<keyword evidence="9 10" id="KW-0472">Membrane</keyword>
<dbReference type="GO" id="GO:0015450">
    <property type="term" value="F:protein-transporting ATPase activity"/>
    <property type="evidence" value="ECO:0007669"/>
    <property type="project" value="InterPro"/>
</dbReference>
<dbReference type="Pfam" id="PF21760">
    <property type="entry name" value="SecD_1st"/>
    <property type="match status" value="1"/>
</dbReference>
<dbReference type="EMBL" id="JAAIYP010000034">
    <property type="protein sequence ID" value="NFV79940.1"/>
    <property type="molecule type" value="Genomic_DNA"/>
</dbReference>
<proteinExistence type="inferred from homology"/>
<evidence type="ECO:0000256" key="5">
    <source>
        <dbReference type="ARBA" id="ARBA00022692"/>
    </source>
</evidence>
<dbReference type="Pfam" id="PF22599">
    <property type="entry name" value="SecDF_P1_head"/>
    <property type="match status" value="1"/>
</dbReference>
<dbReference type="PANTHER" id="PTHR30081:SF1">
    <property type="entry name" value="PROTEIN TRANSLOCASE SUBUNIT SECD"/>
    <property type="match status" value="1"/>
</dbReference>
<comment type="subcellular location">
    <subcellularLocation>
        <location evidence="1 10">Cell membrane</location>
        <topology evidence="1 10">Multi-pass membrane protein</topology>
    </subcellularLocation>
</comment>
<feature type="domain" description="SecDF P1 head subdomain" evidence="13">
    <location>
        <begin position="237"/>
        <end position="339"/>
    </location>
</feature>
<keyword evidence="2 10" id="KW-0813">Transport</keyword>
<feature type="transmembrane region" description="Helical" evidence="10">
    <location>
        <begin position="362"/>
        <end position="383"/>
    </location>
</feature>
<evidence type="ECO:0000256" key="6">
    <source>
        <dbReference type="ARBA" id="ARBA00022927"/>
    </source>
</evidence>
<evidence type="ECO:0000259" key="12">
    <source>
        <dbReference type="Pfam" id="PF21760"/>
    </source>
</evidence>
<dbReference type="Gene3D" id="3.30.1360.200">
    <property type="match status" value="1"/>
</dbReference>
<evidence type="ECO:0000256" key="8">
    <source>
        <dbReference type="ARBA" id="ARBA00023010"/>
    </source>
</evidence>
<dbReference type="HAMAP" id="MF_01463_B">
    <property type="entry name" value="SecD_B"/>
    <property type="match status" value="1"/>
</dbReference>
<organism evidence="14 15">
    <name type="scientific">Magnetospirillum aberrantis SpK</name>
    <dbReference type="NCBI Taxonomy" id="908842"/>
    <lineage>
        <taxon>Bacteria</taxon>
        <taxon>Pseudomonadati</taxon>
        <taxon>Pseudomonadota</taxon>
        <taxon>Alphaproteobacteria</taxon>
        <taxon>Rhodospirillales</taxon>
        <taxon>Rhodospirillaceae</taxon>
        <taxon>Magnetospirillum</taxon>
    </lineage>
</organism>
<keyword evidence="7 10" id="KW-1133">Transmembrane helix</keyword>
<dbReference type="NCBIfam" id="TIGR01129">
    <property type="entry name" value="secD"/>
    <property type="match status" value="1"/>
</dbReference>
<dbReference type="InterPro" id="IPR022813">
    <property type="entry name" value="SecD/SecF_arch_bac"/>
</dbReference>
<feature type="transmembrane region" description="Helical" evidence="10">
    <location>
        <begin position="456"/>
        <end position="477"/>
    </location>
</feature>
<keyword evidence="15" id="KW-1185">Reference proteome</keyword>
<dbReference type="GO" id="GO:0065002">
    <property type="term" value="P:intracellular protein transmembrane transport"/>
    <property type="evidence" value="ECO:0007669"/>
    <property type="project" value="UniProtKB-UniRule"/>
</dbReference>
<keyword evidence="6 10" id="KW-0653">Protein transport</keyword>
<feature type="transmembrane region" description="Helical" evidence="10">
    <location>
        <begin position="390"/>
        <end position="408"/>
    </location>
</feature>
<evidence type="ECO:0000256" key="4">
    <source>
        <dbReference type="ARBA" id="ARBA00022519"/>
    </source>
</evidence>
<keyword evidence="8 10" id="KW-0811">Translocation</keyword>
<dbReference type="InterPro" id="IPR005791">
    <property type="entry name" value="SecD"/>
</dbReference>